<feature type="compositionally biased region" description="Polar residues" evidence="6">
    <location>
        <begin position="56"/>
        <end position="65"/>
    </location>
</feature>
<dbReference type="EMBL" id="NGKC01000005">
    <property type="protein sequence ID" value="RSU12587.1"/>
    <property type="molecule type" value="Genomic_DNA"/>
</dbReference>
<dbReference type="Pfam" id="PF04472">
    <property type="entry name" value="SepF"/>
    <property type="match status" value="1"/>
</dbReference>
<keyword evidence="8" id="KW-1185">Reference proteome</keyword>
<dbReference type="Gene3D" id="3.30.110.150">
    <property type="entry name" value="SepF-like protein"/>
    <property type="match status" value="1"/>
</dbReference>
<keyword evidence="1 5" id="KW-0132">Cell division</keyword>
<keyword evidence="3 5" id="KW-0131">Cell cycle</keyword>
<dbReference type="GO" id="GO:0043093">
    <property type="term" value="P:FtsZ-dependent cytokinesis"/>
    <property type="evidence" value="ECO:0007669"/>
    <property type="project" value="UniProtKB-UniRule"/>
</dbReference>
<organism evidence="7 8">
    <name type="scientific">Vagococcus acidifermentans</name>
    <dbReference type="NCBI Taxonomy" id="564710"/>
    <lineage>
        <taxon>Bacteria</taxon>
        <taxon>Bacillati</taxon>
        <taxon>Bacillota</taxon>
        <taxon>Bacilli</taxon>
        <taxon>Lactobacillales</taxon>
        <taxon>Enterococcaceae</taxon>
        <taxon>Vagococcus</taxon>
    </lineage>
</organism>
<dbReference type="PANTHER" id="PTHR35798">
    <property type="entry name" value="CELL DIVISION PROTEIN SEPF"/>
    <property type="match status" value="1"/>
</dbReference>
<dbReference type="InterPro" id="IPR007561">
    <property type="entry name" value="Cell_div_SepF/SepF-rel"/>
</dbReference>
<evidence type="ECO:0000256" key="1">
    <source>
        <dbReference type="ARBA" id="ARBA00022618"/>
    </source>
</evidence>
<evidence type="ECO:0000256" key="6">
    <source>
        <dbReference type="SAM" id="MobiDB-lite"/>
    </source>
</evidence>
<comment type="subunit">
    <text evidence="5">Homodimer. Interacts with FtsZ.</text>
</comment>
<comment type="caution">
    <text evidence="7">The sequence shown here is derived from an EMBL/GenBank/DDBJ whole genome shotgun (WGS) entry which is preliminary data.</text>
</comment>
<evidence type="ECO:0000313" key="8">
    <source>
        <dbReference type="Proteomes" id="UP000286773"/>
    </source>
</evidence>
<reference evidence="7 8" key="1">
    <citation type="submission" date="2017-05" db="EMBL/GenBank/DDBJ databases">
        <title>Vagococcus spp. assemblies.</title>
        <authorList>
            <person name="Gulvik C.A."/>
        </authorList>
    </citation>
    <scope>NUCLEOTIDE SEQUENCE [LARGE SCALE GENOMIC DNA]</scope>
    <source>
        <strain evidence="7 8">LMG 24798</strain>
    </source>
</reference>
<keyword evidence="2 5" id="KW-0717">Septation</keyword>
<comment type="subcellular location">
    <subcellularLocation>
        <location evidence="5">Cytoplasm</location>
    </subcellularLocation>
    <text evidence="5">Localizes to the division site, in a FtsZ-dependent manner.</text>
</comment>
<name>A0A430AWZ0_9ENTE</name>
<feature type="compositionally biased region" description="Polar residues" evidence="6">
    <location>
        <begin position="27"/>
        <end position="46"/>
    </location>
</feature>
<proteinExistence type="inferred from homology"/>
<gene>
    <name evidence="5" type="primary">sepF</name>
    <name evidence="7" type="ORF">CBF27_05770</name>
</gene>
<dbReference type="AlphaFoldDB" id="A0A430AWZ0"/>
<dbReference type="Proteomes" id="UP000286773">
    <property type="component" value="Unassembled WGS sequence"/>
</dbReference>
<accession>A0A430AWZ0</accession>
<dbReference type="InterPro" id="IPR023052">
    <property type="entry name" value="Cell_div_SepF"/>
</dbReference>
<dbReference type="GO" id="GO:0000917">
    <property type="term" value="P:division septum assembly"/>
    <property type="evidence" value="ECO:0007669"/>
    <property type="project" value="UniProtKB-KW"/>
</dbReference>
<evidence type="ECO:0000313" key="7">
    <source>
        <dbReference type="EMBL" id="RSU12587.1"/>
    </source>
</evidence>
<feature type="region of interest" description="Disordered" evidence="6">
    <location>
        <begin position="20"/>
        <end position="65"/>
    </location>
</feature>
<dbReference type="HAMAP" id="MF_01197">
    <property type="entry name" value="SepF"/>
    <property type="match status" value="1"/>
</dbReference>
<evidence type="ECO:0000256" key="2">
    <source>
        <dbReference type="ARBA" id="ARBA00023210"/>
    </source>
</evidence>
<evidence type="ECO:0000256" key="4">
    <source>
        <dbReference type="ARBA" id="ARBA00044936"/>
    </source>
</evidence>
<comment type="similarity">
    <text evidence="5">Belongs to the SepF family.</text>
</comment>
<dbReference type="GO" id="GO:0005737">
    <property type="term" value="C:cytoplasm"/>
    <property type="evidence" value="ECO:0007669"/>
    <property type="project" value="UniProtKB-SubCell"/>
</dbReference>
<dbReference type="InterPro" id="IPR038594">
    <property type="entry name" value="SepF-like_sf"/>
</dbReference>
<keyword evidence="5" id="KW-0963">Cytoplasm</keyword>
<comment type="function">
    <text evidence="4 5">Cell division protein that is part of the divisome complex and is recruited early to the Z-ring. Probably stimulates Z-ring formation, perhaps through the cross-linking of FtsZ protofilaments. Its function overlaps with FtsA.</text>
</comment>
<dbReference type="PANTHER" id="PTHR35798:SF1">
    <property type="entry name" value="CELL DIVISION PROTEIN SEPF"/>
    <property type="match status" value="1"/>
</dbReference>
<evidence type="ECO:0000256" key="3">
    <source>
        <dbReference type="ARBA" id="ARBA00023306"/>
    </source>
</evidence>
<evidence type="ECO:0000256" key="5">
    <source>
        <dbReference type="HAMAP-Rule" id="MF_01197"/>
    </source>
</evidence>
<sequence length="186" mass="20880">MFNPKKFSSFFGLDDTVEEYEYAPETPHQQESVQESRGISSLFQRSSENREFENETPVSSPSSEQLANNKVVEMNAFQSVPEANRQSKADVSQALTRKITVIEPKTYTEGKAIAKALFRKEIVIINFSAIDEQQARRIVDFTTGTVYALDGDIQRIGDEIFLCTPASIEIDSSVAKSLISTQFSDY</sequence>
<protein>
    <recommendedName>
        <fullName evidence="5">Cell division protein SepF</fullName>
    </recommendedName>
</protein>